<evidence type="ECO:0000313" key="2">
    <source>
        <dbReference type="EMBL" id="ETN08253.1"/>
    </source>
</evidence>
<dbReference type="VEuPathDB" id="FungiDB:PPTG_23079"/>
<dbReference type="AlphaFoldDB" id="W2Q4Y1"/>
<reference evidence="2 3" key="2">
    <citation type="submission" date="2013-11" db="EMBL/GenBank/DDBJ databases">
        <title>The Genome Sequence of Phytophthora parasitica INRA-310.</title>
        <authorList>
            <consortium name="The Broad Institute Genomics Platform"/>
            <person name="Russ C."/>
            <person name="Tyler B."/>
            <person name="Panabieres F."/>
            <person name="Shan W."/>
            <person name="Tripathy S."/>
            <person name="Grunwald N."/>
            <person name="Machado M."/>
            <person name="Johnson C.S."/>
            <person name="Arredondo F."/>
            <person name="Hong C."/>
            <person name="Coffey M."/>
            <person name="Young S.K."/>
            <person name="Zeng Q."/>
            <person name="Gargeya S."/>
            <person name="Fitzgerald M."/>
            <person name="Abouelleil A."/>
            <person name="Alvarado L."/>
            <person name="Chapman S.B."/>
            <person name="Gainer-Dewar J."/>
            <person name="Goldberg J."/>
            <person name="Griggs A."/>
            <person name="Gujja S."/>
            <person name="Hansen M."/>
            <person name="Howarth C."/>
            <person name="Imamovic A."/>
            <person name="Ireland A."/>
            <person name="Larimer J."/>
            <person name="McCowan C."/>
            <person name="Murphy C."/>
            <person name="Pearson M."/>
            <person name="Poon T.W."/>
            <person name="Priest M."/>
            <person name="Roberts A."/>
            <person name="Saif S."/>
            <person name="Shea T."/>
            <person name="Sykes S."/>
            <person name="Wortman J."/>
            <person name="Nusbaum C."/>
            <person name="Birren B."/>
        </authorList>
    </citation>
    <scope>NUCLEOTIDE SEQUENCE [LARGE SCALE GENOMIC DNA]</scope>
    <source>
        <strain evidence="2 3">INRA-310</strain>
    </source>
</reference>
<dbReference type="GeneID" id="20191678"/>
<gene>
    <name evidence="2" type="ORF">PPTG_23079</name>
</gene>
<reference evidence="3" key="1">
    <citation type="submission" date="2011-12" db="EMBL/GenBank/DDBJ databases">
        <authorList>
            <consortium name="The Broad Institute Genome Sequencing Platform"/>
            <person name="Russ C."/>
            <person name="Tyler B."/>
            <person name="Panabieres F."/>
            <person name="Shan W."/>
            <person name="Tripathy S."/>
            <person name="Grunwald N."/>
            <person name="Machado M."/>
            <person name="Young S.K."/>
            <person name="Zeng Q."/>
            <person name="Gargeya S."/>
            <person name="Fitzgerald M."/>
            <person name="Haas B."/>
            <person name="Abouelleil A."/>
            <person name="Alvarado L."/>
            <person name="Arachchi H.M."/>
            <person name="Berlin A."/>
            <person name="Chapman S.B."/>
            <person name="Gearin G."/>
            <person name="Goldberg J."/>
            <person name="Griggs A."/>
            <person name="Gujja S."/>
            <person name="Hansen M."/>
            <person name="Heiman D."/>
            <person name="Howarth C."/>
            <person name="Larimer J."/>
            <person name="Lui A."/>
            <person name="MacDonald P.J.P."/>
            <person name="McCowen C."/>
            <person name="Montmayeur A."/>
            <person name="Murphy C."/>
            <person name="Neiman D."/>
            <person name="Pearson M."/>
            <person name="Priest M."/>
            <person name="Roberts A."/>
            <person name="Saif S."/>
            <person name="Shea T."/>
            <person name="Sisk P."/>
            <person name="Stolte C."/>
            <person name="Sykes S."/>
            <person name="Wortman J."/>
            <person name="Nusbaum C."/>
            <person name="Birren B."/>
        </authorList>
    </citation>
    <scope>NUCLEOTIDE SEQUENCE [LARGE SCALE GENOMIC DNA]</scope>
    <source>
        <strain evidence="3">INRA-310</strain>
    </source>
</reference>
<proteinExistence type="predicted"/>
<dbReference type="Proteomes" id="UP000018817">
    <property type="component" value="Unassembled WGS sequence"/>
</dbReference>
<dbReference type="RefSeq" id="XP_008906541.1">
    <property type="nucleotide sequence ID" value="XM_008908293.1"/>
</dbReference>
<sequence>MKKQKQTESAEGTTGVDNVPGGDRSATVLVQSTTLGFIWKPPVFAHGQLYVALSPVTSKKVINIAIDPKQIDEGGMVHTRNIVCREIFE</sequence>
<evidence type="ECO:0000256" key="1">
    <source>
        <dbReference type="SAM" id="MobiDB-lite"/>
    </source>
</evidence>
<dbReference type="EMBL" id="KI669589">
    <property type="protein sequence ID" value="ETN08253.1"/>
    <property type="molecule type" value="Genomic_DNA"/>
</dbReference>
<evidence type="ECO:0000313" key="3">
    <source>
        <dbReference type="Proteomes" id="UP000018817"/>
    </source>
</evidence>
<dbReference type="OrthoDB" id="3353471at2759"/>
<dbReference type="STRING" id="761204.W2Q4Y1"/>
<accession>W2Q4Y1</accession>
<feature type="region of interest" description="Disordered" evidence="1">
    <location>
        <begin position="1"/>
        <end position="24"/>
    </location>
</feature>
<organism evidence="2 3">
    <name type="scientific">Phytophthora nicotianae (strain INRA-310)</name>
    <name type="common">Phytophthora parasitica</name>
    <dbReference type="NCBI Taxonomy" id="761204"/>
    <lineage>
        <taxon>Eukaryota</taxon>
        <taxon>Sar</taxon>
        <taxon>Stramenopiles</taxon>
        <taxon>Oomycota</taxon>
        <taxon>Peronosporomycetes</taxon>
        <taxon>Peronosporales</taxon>
        <taxon>Peronosporaceae</taxon>
        <taxon>Phytophthora</taxon>
    </lineage>
</organism>
<protein>
    <submittedName>
        <fullName evidence="2">Uncharacterized protein</fullName>
    </submittedName>
</protein>
<name>W2Q4Y1_PHYN3</name>